<dbReference type="EMBL" id="CAXHTB010000012">
    <property type="protein sequence ID" value="CAL0316782.1"/>
    <property type="molecule type" value="Genomic_DNA"/>
</dbReference>
<dbReference type="InterPro" id="IPR056068">
    <property type="entry name" value="EMF2-like_DUF7651"/>
</dbReference>
<feature type="domain" description="DUF7651" evidence="5">
    <location>
        <begin position="71"/>
        <end position="269"/>
    </location>
</feature>
<evidence type="ECO:0000259" key="5">
    <source>
        <dbReference type="Pfam" id="PF24663"/>
    </source>
</evidence>
<evidence type="ECO:0000256" key="2">
    <source>
        <dbReference type="ARBA" id="ARBA00023163"/>
    </source>
</evidence>
<keyword evidence="7" id="KW-1185">Reference proteome</keyword>
<evidence type="ECO:0000256" key="1">
    <source>
        <dbReference type="ARBA" id="ARBA00023015"/>
    </source>
</evidence>
<organism evidence="6 7">
    <name type="scientific">Lupinus luteus</name>
    <name type="common">European yellow lupine</name>
    <dbReference type="NCBI Taxonomy" id="3873"/>
    <lineage>
        <taxon>Eukaryota</taxon>
        <taxon>Viridiplantae</taxon>
        <taxon>Streptophyta</taxon>
        <taxon>Embryophyta</taxon>
        <taxon>Tracheophyta</taxon>
        <taxon>Spermatophyta</taxon>
        <taxon>Magnoliopsida</taxon>
        <taxon>eudicotyledons</taxon>
        <taxon>Gunneridae</taxon>
        <taxon>Pentapetalae</taxon>
        <taxon>rosids</taxon>
        <taxon>fabids</taxon>
        <taxon>Fabales</taxon>
        <taxon>Fabaceae</taxon>
        <taxon>Papilionoideae</taxon>
        <taxon>50 kb inversion clade</taxon>
        <taxon>genistoids sensu lato</taxon>
        <taxon>core genistoids</taxon>
        <taxon>Genisteae</taxon>
        <taxon>Lupinus</taxon>
    </lineage>
</organism>
<dbReference type="PANTHER" id="PTHR22597">
    <property type="entry name" value="POLYCOMB GROUP PROTEIN"/>
    <property type="match status" value="1"/>
</dbReference>
<keyword evidence="1" id="KW-0805">Transcription regulation</keyword>
<proteinExistence type="predicted"/>
<gene>
    <name evidence="6" type="ORF">LLUT_LOCUS17842</name>
</gene>
<comment type="caution">
    <text evidence="6">The sequence shown here is derived from an EMBL/GenBank/DDBJ whole genome shotgun (WGS) entry which is preliminary data.</text>
</comment>
<dbReference type="GO" id="GO:0005634">
    <property type="term" value="C:nucleus"/>
    <property type="evidence" value="ECO:0007669"/>
    <property type="project" value="TreeGrafter"/>
</dbReference>
<dbReference type="Pfam" id="PF23320">
    <property type="entry name" value="Zn_SUZ12"/>
    <property type="match status" value="1"/>
</dbReference>
<evidence type="ECO:0000256" key="3">
    <source>
        <dbReference type="SAM" id="MobiDB-lite"/>
    </source>
</evidence>
<sequence length="456" mass="52007">MQGAQLEVGEPSNKRTGKKRKSPSNNLPLSKDREVLGPDDSFDHYCQPTELYNYIRHRAKENPSFLNRCLNYRIKARNKRIKMRVSLSLRIKEKESVSPLYICLGRQSQNNKDVEKQHAYADYQVSGLFKFQSSSEIDGDAVNAKFKLPEVYKFAEEAQSGSLYILVFTIVKNGYSSCEANAALVPSDESMPRDFCLCGKASLEFLYATWDTDPSFISRQIAETAVTIDLAPHYIKREGKDWRLSIEGPTNSDIERLPMLVSAEEYGARERPPCLHYSSRDILSPDLATTMRYHDNKLIKTEATNDFSCPVCMIRCGSYKGVRYHMESFHDFFNYEYWADQVVNVTIKPEVLEVIKSGPKSRFSLYQIVGDLSPRQIFLLRANELVEKGDGLLLVEPGYGTPLSVRLRVGFWRGRKKNGRLQSHLTSIFHSLQASHSLYYSSKSSQERNVTSCSCP</sequence>
<dbReference type="GO" id="GO:0031490">
    <property type="term" value="F:chromatin DNA binding"/>
    <property type="evidence" value="ECO:0007669"/>
    <property type="project" value="TreeGrafter"/>
</dbReference>
<name>A0AAV1X723_LUPLU</name>
<evidence type="ECO:0000259" key="4">
    <source>
        <dbReference type="Pfam" id="PF23320"/>
    </source>
</evidence>
<evidence type="ECO:0000313" key="7">
    <source>
        <dbReference type="Proteomes" id="UP001497480"/>
    </source>
</evidence>
<protein>
    <recommendedName>
        <fullName evidence="8">Polycomb protein VEFS-Box domain-containing protein</fullName>
    </recommendedName>
</protein>
<feature type="region of interest" description="Disordered" evidence="3">
    <location>
        <begin position="1"/>
        <end position="38"/>
    </location>
</feature>
<dbReference type="InterPro" id="IPR057540">
    <property type="entry name" value="Znf_SUZ12"/>
</dbReference>
<feature type="domain" description="Polycomb protein SUZ12-like zinc finger" evidence="4">
    <location>
        <begin position="292"/>
        <end position="348"/>
    </location>
</feature>
<dbReference type="AlphaFoldDB" id="A0AAV1X723"/>
<dbReference type="Proteomes" id="UP001497480">
    <property type="component" value="Unassembled WGS sequence"/>
</dbReference>
<evidence type="ECO:0000313" key="6">
    <source>
        <dbReference type="EMBL" id="CAL0316782.1"/>
    </source>
</evidence>
<reference evidence="6 7" key="1">
    <citation type="submission" date="2024-03" db="EMBL/GenBank/DDBJ databases">
        <authorList>
            <person name="Martinez-Hernandez J."/>
        </authorList>
    </citation>
    <scope>NUCLEOTIDE SEQUENCE [LARGE SCALE GENOMIC DNA]</scope>
</reference>
<dbReference type="Pfam" id="PF24663">
    <property type="entry name" value="DUF7651"/>
    <property type="match status" value="1"/>
</dbReference>
<keyword evidence="2" id="KW-0804">Transcription</keyword>
<accession>A0AAV1X723</accession>
<dbReference type="PANTHER" id="PTHR22597:SF22">
    <property type="entry name" value="POLYCOMB GROUP PROTEIN EMBRYONIC FLOWER 2-RELATED"/>
    <property type="match status" value="1"/>
</dbReference>
<evidence type="ECO:0008006" key="8">
    <source>
        <dbReference type="Google" id="ProtNLM"/>
    </source>
</evidence>